<evidence type="ECO:0000313" key="11">
    <source>
        <dbReference type="Proteomes" id="UP001469365"/>
    </source>
</evidence>
<dbReference type="SUPFAM" id="SSF53187">
    <property type="entry name" value="Zn-dependent exopeptidases"/>
    <property type="match status" value="1"/>
</dbReference>
<dbReference type="Proteomes" id="UP001469365">
    <property type="component" value="Unassembled WGS sequence"/>
</dbReference>
<dbReference type="GO" id="GO:0004180">
    <property type="term" value="F:carboxypeptidase activity"/>
    <property type="evidence" value="ECO:0007669"/>
    <property type="project" value="UniProtKB-KW"/>
</dbReference>
<organism evidence="10 11">
    <name type="scientific">Paenibacillus filicis</name>
    <dbReference type="NCBI Taxonomy" id="669464"/>
    <lineage>
        <taxon>Bacteria</taxon>
        <taxon>Bacillati</taxon>
        <taxon>Bacillota</taxon>
        <taxon>Bacilli</taxon>
        <taxon>Bacillales</taxon>
        <taxon>Paenibacillaceae</taxon>
        <taxon>Paenibacillus</taxon>
    </lineage>
</organism>
<reference evidence="10 11" key="1">
    <citation type="submission" date="2024-04" db="EMBL/GenBank/DDBJ databases">
        <title>draft genome sequnece of Paenibacillus filicis.</title>
        <authorList>
            <person name="Kim D.-U."/>
        </authorList>
    </citation>
    <scope>NUCLEOTIDE SEQUENCE [LARGE SCALE GENOMIC DNA]</scope>
    <source>
        <strain evidence="10 11">KACC14197</strain>
    </source>
</reference>
<evidence type="ECO:0000256" key="7">
    <source>
        <dbReference type="PROSITE-ProRule" id="PRU01379"/>
    </source>
</evidence>
<comment type="cofactor">
    <cofactor evidence="1">
        <name>Zn(2+)</name>
        <dbReference type="ChEBI" id="CHEBI:29105"/>
    </cofactor>
</comment>
<feature type="domain" description="Peptidase M14" evidence="9">
    <location>
        <begin position="45"/>
        <end position="341"/>
    </location>
</feature>
<keyword evidence="3" id="KW-0645">Protease</keyword>
<sequence>MTKRQRGRRLALLTVILGTALMMGNVHAASPDLPSVSKDIIDPYQMYTYELMIQQMDQLASAYPELIEVISIGKTDLGRDIKAVRLGKGEASVLIDGSQHAREWMGTNLILYMIDRYAYAYEHNMKYDQYVVRELLDQSSIWFVPMVNPDGVSLQQRGLEAVPDSLHAGLLRMNGNSGSFKRWKANAQGIDINRQYPALWTGIRNSPAYPMFKNYKGSAPAETAEATAMIHFAYKADPEIALSYHTSGKVLYWNFKTPPEHLARDKKLADAISAMTGYRQVKPDKDPSGGGFTDWFIAQFGRPGFTAELGTYQEETELPLWTFTGIWEENQKLGLYLAAEAYKLWHERYPVEKVEENIQLLESVQLYNRPNESFPVGAKLDGAKVIADARLGDWYRVPTWLGPKWVHIQPGSYLKGHSEDYKERMKLTDKTSIYPYPNADDSVVVAELNPQEVDALERWNGWVSIRTWFGQGWIQEKKLAVVQHP</sequence>
<evidence type="ECO:0000256" key="2">
    <source>
        <dbReference type="ARBA" id="ARBA00005988"/>
    </source>
</evidence>
<name>A0ABU9DJJ8_9BACL</name>
<keyword evidence="8" id="KW-0732">Signal</keyword>
<keyword evidence="10" id="KW-0121">Carboxypeptidase</keyword>
<dbReference type="InterPro" id="IPR000834">
    <property type="entry name" value="Peptidase_M14"/>
</dbReference>
<keyword evidence="4" id="KW-0378">Hydrolase</keyword>
<evidence type="ECO:0000256" key="6">
    <source>
        <dbReference type="ARBA" id="ARBA00023049"/>
    </source>
</evidence>
<keyword evidence="6" id="KW-0482">Metalloprotease</keyword>
<comment type="similarity">
    <text evidence="2 7">Belongs to the peptidase M14 family.</text>
</comment>
<feature type="active site" description="Proton donor/acceptor" evidence="7">
    <location>
        <position position="308"/>
    </location>
</feature>
<keyword evidence="11" id="KW-1185">Reference proteome</keyword>
<feature type="chain" id="PRO_5045177685" evidence="8">
    <location>
        <begin position="29"/>
        <end position="485"/>
    </location>
</feature>
<evidence type="ECO:0000259" key="9">
    <source>
        <dbReference type="PROSITE" id="PS52035"/>
    </source>
</evidence>
<dbReference type="PANTHER" id="PTHR11705">
    <property type="entry name" value="PROTEASE FAMILY M14 CARBOXYPEPTIDASE A,B"/>
    <property type="match status" value="1"/>
</dbReference>
<evidence type="ECO:0000256" key="4">
    <source>
        <dbReference type="ARBA" id="ARBA00022801"/>
    </source>
</evidence>
<gene>
    <name evidence="10" type="ORF">WMW72_14135</name>
</gene>
<dbReference type="RefSeq" id="WP_341416138.1">
    <property type="nucleotide sequence ID" value="NZ_JBBPCC010000008.1"/>
</dbReference>
<keyword evidence="5" id="KW-0862">Zinc</keyword>
<protein>
    <submittedName>
        <fullName evidence="10">M14 family zinc carboxypeptidase</fullName>
    </submittedName>
</protein>
<comment type="caution">
    <text evidence="10">The sequence shown here is derived from an EMBL/GenBank/DDBJ whole genome shotgun (WGS) entry which is preliminary data.</text>
</comment>
<evidence type="ECO:0000313" key="10">
    <source>
        <dbReference type="EMBL" id="MEK8129039.1"/>
    </source>
</evidence>
<feature type="signal peptide" evidence="8">
    <location>
        <begin position="1"/>
        <end position="28"/>
    </location>
</feature>
<dbReference type="SMART" id="SM00631">
    <property type="entry name" value="Zn_pept"/>
    <property type="match status" value="1"/>
</dbReference>
<dbReference type="Gene3D" id="3.40.630.10">
    <property type="entry name" value="Zn peptidases"/>
    <property type="match status" value="1"/>
</dbReference>
<evidence type="ECO:0000256" key="8">
    <source>
        <dbReference type="SAM" id="SignalP"/>
    </source>
</evidence>
<dbReference type="PROSITE" id="PS52035">
    <property type="entry name" value="PEPTIDASE_M14"/>
    <property type="match status" value="1"/>
</dbReference>
<dbReference type="EMBL" id="JBBPCC010000008">
    <property type="protein sequence ID" value="MEK8129039.1"/>
    <property type="molecule type" value="Genomic_DNA"/>
</dbReference>
<evidence type="ECO:0000256" key="3">
    <source>
        <dbReference type="ARBA" id="ARBA00022670"/>
    </source>
</evidence>
<dbReference type="PANTHER" id="PTHR11705:SF143">
    <property type="entry name" value="SLL0236 PROTEIN"/>
    <property type="match status" value="1"/>
</dbReference>
<evidence type="ECO:0000256" key="1">
    <source>
        <dbReference type="ARBA" id="ARBA00001947"/>
    </source>
</evidence>
<accession>A0ABU9DJJ8</accession>
<evidence type="ECO:0000256" key="5">
    <source>
        <dbReference type="ARBA" id="ARBA00022833"/>
    </source>
</evidence>
<proteinExistence type="inferred from homology"/>
<dbReference type="Pfam" id="PF00246">
    <property type="entry name" value="Peptidase_M14"/>
    <property type="match status" value="1"/>
</dbReference>